<dbReference type="InterPro" id="IPR003593">
    <property type="entry name" value="AAA+_ATPase"/>
</dbReference>
<feature type="domain" description="ABC transmembrane type-1" evidence="11">
    <location>
        <begin position="129"/>
        <end position="393"/>
    </location>
</feature>
<gene>
    <name evidence="12" type="ORF">CJ030_MR2G004934</name>
</gene>
<evidence type="ECO:0000259" key="11">
    <source>
        <dbReference type="PROSITE" id="PS50929"/>
    </source>
</evidence>
<evidence type="ECO:0000256" key="9">
    <source>
        <dbReference type="SAM" id="Phobius"/>
    </source>
</evidence>
<dbReference type="PANTHER" id="PTHR24221">
    <property type="entry name" value="ATP-BINDING CASSETTE SUB-FAMILY B"/>
    <property type="match status" value="1"/>
</dbReference>
<dbReference type="CDD" id="cd07346">
    <property type="entry name" value="ABC_6TM_exporters"/>
    <property type="match status" value="1"/>
</dbReference>
<keyword evidence="6" id="KW-0067">ATP-binding</keyword>
<dbReference type="PROSITE" id="PS50893">
    <property type="entry name" value="ABC_TRANSPORTER_2"/>
    <property type="match status" value="1"/>
</dbReference>
<dbReference type="PANTHER" id="PTHR24221:SF630">
    <property type="entry name" value="ABC TRANSPORTER B FAMILY MEMBER 29, CHLOROPLASTIC"/>
    <property type="match status" value="1"/>
</dbReference>
<dbReference type="GO" id="GO:0016887">
    <property type="term" value="F:ATP hydrolysis activity"/>
    <property type="evidence" value="ECO:0007669"/>
    <property type="project" value="InterPro"/>
</dbReference>
<dbReference type="SMART" id="SM00382">
    <property type="entry name" value="AAA"/>
    <property type="match status" value="1"/>
</dbReference>
<keyword evidence="3" id="KW-1003">Cell membrane</keyword>
<evidence type="ECO:0000256" key="2">
    <source>
        <dbReference type="ARBA" id="ARBA00022448"/>
    </source>
</evidence>
<feature type="transmembrane region" description="Helical" evidence="9">
    <location>
        <begin position="244"/>
        <end position="269"/>
    </location>
</feature>
<dbReference type="Gene3D" id="3.40.50.300">
    <property type="entry name" value="P-loop containing nucleotide triphosphate hydrolases"/>
    <property type="match status" value="1"/>
</dbReference>
<dbReference type="PROSITE" id="PS00211">
    <property type="entry name" value="ABC_TRANSPORTER_1"/>
    <property type="match status" value="1"/>
</dbReference>
<dbReference type="SUPFAM" id="SSF52540">
    <property type="entry name" value="P-loop containing nucleoside triphosphate hydrolases"/>
    <property type="match status" value="1"/>
</dbReference>
<dbReference type="GO" id="GO:0005886">
    <property type="term" value="C:plasma membrane"/>
    <property type="evidence" value="ECO:0007669"/>
    <property type="project" value="UniProtKB-SubCell"/>
</dbReference>
<evidence type="ECO:0000313" key="12">
    <source>
        <dbReference type="EMBL" id="KAB1222584.1"/>
    </source>
</evidence>
<reference evidence="12 13" key="1">
    <citation type="journal article" date="2019" name="Plant Biotechnol. J.">
        <title>The red bayberry genome and genetic basis of sex determination.</title>
        <authorList>
            <person name="Jia H.M."/>
            <person name="Jia H.J."/>
            <person name="Cai Q.L."/>
            <person name="Wang Y."/>
            <person name="Zhao H.B."/>
            <person name="Yang W.F."/>
            <person name="Wang G.Y."/>
            <person name="Li Y.H."/>
            <person name="Zhan D.L."/>
            <person name="Shen Y.T."/>
            <person name="Niu Q.F."/>
            <person name="Chang L."/>
            <person name="Qiu J."/>
            <person name="Zhao L."/>
            <person name="Xie H.B."/>
            <person name="Fu W.Y."/>
            <person name="Jin J."/>
            <person name="Li X.W."/>
            <person name="Jiao Y."/>
            <person name="Zhou C.C."/>
            <person name="Tu T."/>
            <person name="Chai C.Y."/>
            <person name="Gao J.L."/>
            <person name="Fan L.J."/>
            <person name="van de Weg E."/>
            <person name="Wang J.Y."/>
            <person name="Gao Z.S."/>
        </authorList>
    </citation>
    <scope>NUCLEOTIDE SEQUENCE [LARGE SCALE GENOMIC DNA]</scope>
    <source>
        <tissue evidence="12">Leaves</tissue>
    </source>
</reference>
<keyword evidence="5" id="KW-0547">Nucleotide-binding</keyword>
<dbReference type="SUPFAM" id="SSF90123">
    <property type="entry name" value="ABC transporter transmembrane region"/>
    <property type="match status" value="1"/>
</dbReference>
<dbReference type="Pfam" id="PF00005">
    <property type="entry name" value="ABC_tran"/>
    <property type="match status" value="1"/>
</dbReference>
<keyword evidence="4 9" id="KW-0812">Transmembrane</keyword>
<keyword evidence="8 9" id="KW-0472">Membrane</keyword>
<keyword evidence="13" id="KW-1185">Reference proteome</keyword>
<proteinExistence type="predicted"/>
<dbReference type="GO" id="GO:0140359">
    <property type="term" value="F:ABC-type transporter activity"/>
    <property type="evidence" value="ECO:0007669"/>
    <property type="project" value="InterPro"/>
</dbReference>
<evidence type="ECO:0000256" key="3">
    <source>
        <dbReference type="ARBA" id="ARBA00022475"/>
    </source>
</evidence>
<protein>
    <submittedName>
        <fullName evidence="12">ABC transporter B family member 29, chloroplastic</fullName>
    </submittedName>
</protein>
<dbReference type="GO" id="GO:0005524">
    <property type="term" value="F:ATP binding"/>
    <property type="evidence" value="ECO:0007669"/>
    <property type="project" value="UniProtKB-KW"/>
</dbReference>
<keyword evidence="2" id="KW-0813">Transport</keyword>
<sequence length="692" mass="76081">MSIIRLNLPSPPTPAFLKPEPLLFPVTSIQLLFPAIKTSLKPLNSTKIPSICPSDHTGQKFHPPQYPLSRTLQSLCSLKPFLLPQRVPIFAGWLCSLASVVSLSKIVPKVGKFSAGLTNINVLMLRDEGLVLGALLLVRSVASYWQQAFLWEAAVNAAYWLRVYVFERVLERDLAFFEDGGAISAGDIAYRITAEAADVSDTMYAVLNVREFSLICCCGYNAQYIPVLTIVPSTLQLSAMVAQMLIISPALSLISAVVIPILVLVIAHLGEKLKEISKKAHMSVAALSAYLNEVLPAILFVKANNSEQCESTRFRRLAHTNLSEQLKKRKMKALIPQITQIVYFGGLFIFCAGSLLVSSGSFDGCSMVSFVTSLSFLVEPIQGVGKAYNELKQGEPAIERLFDLTRFNSKVIEKPDAIDLDSIAGDVKFCDVSFGYGDNVPFILNGLNLHIKAGETIALVGPSGGGKTTLSKLLLRLYDPSSGCILIDNHNLQDIRLDSLRRHVSLVSQDIHRPPLLLWVEDGERRHTRASLHVLKIKTLFAGTVAENIGYRDLTSKIDMGKVEHAAQTANAEEFIRKLPEGYKTNIGPRGSSLSGGQKQRLALARALYQNSSILILDEATSALDSRSELLVRQAVERMMENRTVLVIAHRLETVLMAERVFRLHDGKLDELTRSTLMSSHHELAVSSGLVI</sequence>
<dbReference type="AlphaFoldDB" id="A0A6A1WBD4"/>
<evidence type="ECO:0000256" key="4">
    <source>
        <dbReference type="ARBA" id="ARBA00022692"/>
    </source>
</evidence>
<evidence type="ECO:0000256" key="1">
    <source>
        <dbReference type="ARBA" id="ARBA00004651"/>
    </source>
</evidence>
<evidence type="ECO:0000256" key="8">
    <source>
        <dbReference type="ARBA" id="ARBA00023136"/>
    </source>
</evidence>
<dbReference type="InterPro" id="IPR003439">
    <property type="entry name" value="ABC_transporter-like_ATP-bd"/>
</dbReference>
<accession>A0A6A1WBD4</accession>
<dbReference type="FunFam" id="3.40.50.300:FF:000299">
    <property type="entry name" value="ABC transporter ATP-binding protein/permease"/>
    <property type="match status" value="1"/>
</dbReference>
<dbReference type="FunFam" id="1.20.1560.10:FF:000096">
    <property type="entry name" value="ABC transporter related"/>
    <property type="match status" value="1"/>
</dbReference>
<dbReference type="OrthoDB" id="6500128at2759"/>
<name>A0A6A1WBD4_9ROSI</name>
<evidence type="ECO:0000256" key="5">
    <source>
        <dbReference type="ARBA" id="ARBA00022741"/>
    </source>
</evidence>
<comment type="subcellular location">
    <subcellularLocation>
        <location evidence="1">Cell membrane</location>
        <topology evidence="1">Multi-pass membrane protein</topology>
    </subcellularLocation>
</comment>
<dbReference type="InterPro" id="IPR017871">
    <property type="entry name" value="ABC_transporter-like_CS"/>
</dbReference>
<evidence type="ECO:0000256" key="6">
    <source>
        <dbReference type="ARBA" id="ARBA00022840"/>
    </source>
</evidence>
<feature type="domain" description="ABC transporter" evidence="10">
    <location>
        <begin position="427"/>
        <end position="691"/>
    </location>
</feature>
<dbReference type="Gene3D" id="1.20.1560.10">
    <property type="entry name" value="ABC transporter type 1, transmembrane domain"/>
    <property type="match status" value="1"/>
</dbReference>
<dbReference type="PROSITE" id="PS50929">
    <property type="entry name" value="ABC_TM1F"/>
    <property type="match status" value="1"/>
</dbReference>
<dbReference type="Proteomes" id="UP000516437">
    <property type="component" value="Chromosome 2"/>
</dbReference>
<evidence type="ECO:0000256" key="7">
    <source>
        <dbReference type="ARBA" id="ARBA00022989"/>
    </source>
</evidence>
<dbReference type="EMBL" id="RXIC02000020">
    <property type="protein sequence ID" value="KAB1222584.1"/>
    <property type="molecule type" value="Genomic_DNA"/>
</dbReference>
<dbReference type="Pfam" id="PF00664">
    <property type="entry name" value="ABC_membrane"/>
    <property type="match status" value="1"/>
</dbReference>
<dbReference type="InterPro" id="IPR011527">
    <property type="entry name" value="ABC1_TM_dom"/>
</dbReference>
<evidence type="ECO:0000313" key="13">
    <source>
        <dbReference type="Proteomes" id="UP000516437"/>
    </source>
</evidence>
<feature type="transmembrane region" description="Helical" evidence="9">
    <location>
        <begin position="334"/>
        <end position="357"/>
    </location>
</feature>
<dbReference type="InterPro" id="IPR027417">
    <property type="entry name" value="P-loop_NTPase"/>
</dbReference>
<dbReference type="InterPro" id="IPR039421">
    <property type="entry name" value="Type_1_exporter"/>
</dbReference>
<comment type="caution">
    <text evidence="12">The sequence shown here is derived from an EMBL/GenBank/DDBJ whole genome shotgun (WGS) entry which is preliminary data.</text>
</comment>
<keyword evidence="7 9" id="KW-1133">Transmembrane helix</keyword>
<evidence type="ECO:0000259" key="10">
    <source>
        <dbReference type="PROSITE" id="PS50893"/>
    </source>
</evidence>
<organism evidence="12 13">
    <name type="scientific">Morella rubra</name>
    <name type="common">Chinese bayberry</name>
    <dbReference type="NCBI Taxonomy" id="262757"/>
    <lineage>
        <taxon>Eukaryota</taxon>
        <taxon>Viridiplantae</taxon>
        <taxon>Streptophyta</taxon>
        <taxon>Embryophyta</taxon>
        <taxon>Tracheophyta</taxon>
        <taxon>Spermatophyta</taxon>
        <taxon>Magnoliopsida</taxon>
        <taxon>eudicotyledons</taxon>
        <taxon>Gunneridae</taxon>
        <taxon>Pentapetalae</taxon>
        <taxon>rosids</taxon>
        <taxon>fabids</taxon>
        <taxon>Fagales</taxon>
        <taxon>Myricaceae</taxon>
        <taxon>Morella</taxon>
    </lineage>
</organism>
<dbReference type="InterPro" id="IPR036640">
    <property type="entry name" value="ABC1_TM_sf"/>
</dbReference>